<evidence type="ECO:0000313" key="2">
    <source>
        <dbReference type="Proteomes" id="UP000003085"/>
    </source>
</evidence>
<proteinExistence type="predicted"/>
<dbReference type="EMBL" id="ADMT01000173">
    <property type="protein sequence ID" value="EFF82540.1"/>
    <property type="molecule type" value="Genomic_DNA"/>
</dbReference>
<comment type="caution">
    <text evidence="1">The sequence shown here is derived from an EMBL/GenBank/DDBJ whole genome shotgun (WGS) entry which is preliminary data.</text>
</comment>
<dbReference type="AlphaFoldDB" id="D4XQK7"/>
<dbReference type="HOGENOM" id="CLU_3245813_0_0_6"/>
<gene>
    <name evidence="1" type="ORF">HMP0015_1999</name>
</gene>
<accession>D4XQK7</accession>
<protein>
    <submittedName>
        <fullName evidence="1">Uncharacterized protein</fullName>
    </submittedName>
</protein>
<name>D4XQK7_ACIHA</name>
<evidence type="ECO:0000313" key="1">
    <source>
        <dbReference type="EMBL" id="EFF82540.1"/>
    </source>
</evidence>
<reference evidence="2" key="1">
    <citation type="submission" date="2010-03" db="EMBL/GenBank/DDBJ databases">
        <title>Complete sequence of Mobiluncus curtisii ATCC 43063.</title>
        <authorList>
            <person name="Muzny D."/>
            <person name="Qin X."/>
            <person name="Deng J."/>
            <person name="Jiang H."/>
            <person name="Liu Y."/>
            <person name="Qu J."/>
            <person name="Song X.-Z."/>
            <person name="Zhang L."/>
            <person name="Thornton R."/>
            <person name="Coyle M."/>
            <person name="Francisco L."/>
            <person name="Jackson L."/>
            <person name="Javaid M."/>
            <person name="Korchina V."/>
            <person name="Kovar C."/>
            <person name="Mata R."/>
            <person name="Mathew T."/>
            <person name="Ngo R."/>
            <person name="Nguyen L."/>
            <person name="Nguyen N."/>
            <person name="Okwuonu G."/>
            <person name="Ongeri F."/>
            <person name="Pham C."/>
            <person name="Simmons D."/>
            <person name="Wilczek-Boney K."/>
            <person name="Hale W."/>
            <person name="Jakkamsetti A."/>
            <person name="Pham P."/>
            <person name="Ruth R."/>
            <person name="San Lucas F."/>
            <person name="Warren J."/>
            <person name="Zhang J."/>
            <person name="Zhao Z."/>
            <person name="Zhou C."/>
            <person name="Zhu D."/>
            <person name="Lee S."/>
            <person name="Bess C."/>
            <person name="Blankenburg K."/>
            <person name="Forbes L."/>
            <person name="Fu Q."/>
            <person name="Gubbala S."/>
            <person name="Hirani K."/>
            <person name="Jayaseelan J.C."/>
            <person name="Lara F."/>
            <person name="Munidasa M."/>
            <person name="Palculict T."/>
            <person name="Patil S."/>
            <person name="Pu L.-L."/>
            <person name="Saada N."/>
            <person name="Tang L."/>
            <person name="Weissenberger G."/>
            <person name="Zhu Y."/>
            <person name="Hemphill L."/>
            <person name="Shang Y."/>
            <person name="Youmans B."/>
            <person name="Ayvaz T."/>
            <person name="Ross M."/>
            <person name="Santibanez J."/>
            <person name="Aqrawi P."/>
            <person name="Gross S."/>
            <person name="Joshi V."/>
            <person name="Fowler G."/>
            <person name="Nazareth L."/>
            <person name="Reid J."/>
            <person name="Worley K."/>
            <person name="Petrosino J."/>
            <person name="Highlander S."/>
            <person name="Gibbs R."/>
            <person name="Gibbs R."/>
        </authorList>
    </citation>
    <scope>NUCLEOTIDE SEQUENCE [LARGE SCALE GENOMIC DNA]</scope>
    <source>
        <strain evidence="2">ATCC 19194</strain>
    </source>
</reference>
<dbReference type="Proteomes" id="UP000003085">
    <property type="component" value="Unassembled WGS sequence"/>
</dbReference>
<organism evidence="1 2">
    <name type="scientific">Acinetobacter haemolyticus ATCC 19194</name>
    <dbReference type="NCBI Taxonomy" id="707232"/>
    <lineage>
        <taxon>Bacteria</taxon>
        <taxon>Pseudomonadati</taxon>
        <taxon>Pseudomonadota</taxon>
        <taxon>Gammaproteobacteria</taxon>
        <taxon>Moraxellales</taxon>
        <taxon>Moraxellaceae</taxon>
        <taxon>Acinetobacter</taxon>
    </lineage>
</organism>
<sequence length="42" mass="4927">MFSSKASEINTSALILTDRSAYKIKMPCFKPKKYDEIEKSYY</sequence>